<evidence type="ECO:0000313" key="1">
    <source>
        <dbReference type="EMBL" id="OAD79193.1"/>
    </source>
</evidence>
<dbReference type="VEuPathDB" id="FungiDB:PHYBLDRAFT_139229"/>
<dbReference type="InParanoid" id="A0A162V0H4"/>
<accession>A0A162V0H4</accession>
<dbReference type="AlphaFoldDB" id="A0A162V0H4"/>
<reference evidence="2" key="1">
    <citation type="submission" date="2015-06" db="EMBL/GenBank/DDBJ databases">
        <title>Expansion of signal transduction pathways in fungi by whole-genome duplication.</title>
        <authorList>
            <consortium name="DOE Joint Genome Institute"/>
            <person name="Corrochano L.M."/>
            <person name="Kuo A."/>
            <person name="Marcet-Houben M."/>
            <person name="Polaino S."/>
            <person name="Salamov A."/>
            <person name="Villalobos J.M."/>
            <person name="Alvarez M.I."/>
            <person name="Avalos J."/>
            <person name="Benito E.P."/>
            <person name="Benoit I."/>
            <person name="Burger G."/>
            <person name="Camino L.P."/>
            <person name="Canovas D."/>
            <person name="Cerda-Olmedo E."/>
            <person name="Cheng J.-F."/>
            <person name="Dominguez A."/>
            <person name="Elias M."/>
            <person name="Eslava A.P."/>
            <person name="Glaser F."/>
            <person name="Grimwood J."/>
            <person name="Gutierrez G."/>
            <person name="Heitman J."/>
            <person name="Henrissat B."/>
            <person name="Iturriaga E.A."/>
            <person name="Lang B.F."/>
            <person name="Lavin J.L."/>
            <person name="Lee S."/>
            <person name="Li W."/>
            <person name="Lindquist E."/>
            <person name="Lopez-Garcia S."/>
            <person name="Luque E.M."/>
            <person name="Marcos A.T."/>
            <person name="Martin J."/>
            <person name="McCluskey K."/>
            <person name="Medina H.R."/>
            <person name="Miralles-Duran A."/>
            <person name="Miyazaki A."/>
            <person name="Munoz-Torres E."/>
            <person name="Oguiza J.A."/>
            <person name="Ohm R."/>
            <person name="Olmedo M."/>
            <person name="Orejas M."/>
            <person name="Ortiz-Castellanos L."/>
            <person name="Pisabarro A.G."/>
            <person name="Rodriguez-Romero J."/>
            <person name="Ruiz-Herrera J."/>
            <person name="Ruiz-Vazquez R."/>
            <person name="Sanz C."/>
            <person name="Schackwitz W."/>
            <person name="Schmutz J."/>
            <person name="Shahriari M."/>
            <person name="Shelest E."/>
            <person name="Silva-Franco F."/>
            <person name="Soanes D."/>
            <person name="Syed K."/>
            <person name="Tagua V.G."/>
            <person name="Talbot N.J."/>
            <person name="Thon M."/>
            <person name="De vries R.P."/>
            <person name="Wiebenga A."/>
            <person name="Yadav J.S."/>
            <person name="Braun E.L."/>
            <person name="Baker S."/>
            <person name="Garre V."/>
            <person name="Horwitz B."/>
            <person name="Torres-Martinez S."/>
            <person name="Idnurm A."/>
            <person name="Herrera-Estrella A."/>
            <person name="Gabaldon T."/>
            <person name="Grigoriev I.V."/>
        </authorList>
    </citation>
    <scope>NUCLEOTIDE SEQUENCE [LARGE SCALE GENOMIC DNA]</scope>
    <source>
        <strain evidence="2">NRRL 1555(-)</strain>
    </source>
</reference>
<keyword evidence="2" id="KW-1185">Reference proteome</keyword>
<sequence>MQDCSHGGQFQIYHIAQKNRLHHLGTKVLMDTVDQLVARECSIRLKVFILVFGDRFGQALPVTSGAGRS</sequence>
<gene>
    <name evidence="1" type="ORF">PHYBLDRAFT_139229</name>
</gene>
<protein>
    <submittedName>
        <fullName evidence="1">Uncharacterized protein</fullName>
    </submittedName>
</protein>
<dbReference type="EMBL" id="KV440972">
    <property type="protein sequence ID" value="OAD79193.1"/>
    <property type="molecule type" value="Genomic_DNA"/>
</dbReference>
<dbReference type="GeneID" id="28991089"/>
<dbReference type="RefSeq" id="XP_018297233.1">
    <property type="nucleotide sequence ID" value="XM_018430183.1"/>
</dbReference>
<proteinExistence type="predicted"/>
<evidence type="ECO:0000313" key="2">
    <source>
        <dbReference type="Proteomes" id="UP000077315"/>
    </source>
</evidence>
<name>A0A162V0H4_PHYB8</name>
<organism evidence="1 2">
    <name type="scientific">Phycomyces blakesleeanus (strain ATCC 8743b / DSM 1359 / FGSC 10004 / NBRC 33097 / NRRL 1555)</name>
    <dbReference type="NCBI Taxonomy" id="763407"/>
    <lineage>
        <taxon>Eukaryota</taxon>
        <taxon>Fungi</taxon>
        <taxon>Fungi incertae sedis</taxon>
        <taxon>Mucoromycota</taxon>
        <taxon>Mucoromycotina</taxon>
        <taxon>Mucoromycetes</taxon>
        <taxon>Mucorales</taxon>
        <taxon>Phycomycetaceae</taxon>
        <taxon>Phycomyces</taxon>
    </lineage>
</organism>
<dbReference type="Proteomes" id="UP000077315">
    <property type="component" value="Unassembled WGS sequence"/>
</dbReference>